<dbReference type="PRINTS" id="PR01399">
    <property type="entry name" value="ENTSNTHTASED"/>
</dbReference>
<dbReference type="RefSeq" id="WP_203001953.1">
    <property type="nucleotide sequence ID" value="NZ_JADWYU010000107.1"/>
</dbReference>
<comment type="caution">
    <text evidence="6">The sequence shown here is derived from an EMBL/GenBank/DDBJ whole genome shotgun (WGS) entry which is preliminary data.</text>
</comment>
<reference evidence="6" key="1">
    <citation type="submission" date="2020-12" db="EMBL/GenBank/DDBJ databases">
        <title>Genomic characterization of non-nitrogen-fixing Frankia strains.</title>
        <authorList>
            <person name="Carlos-Shanley C."/>
            <person name="Guerra T."/>
            <person name="Hahn D."/>
        </authorList>
    </citation>
    <scope>NUCLEOTIDE SEQUENCE</scope>
    <source>
        <strain evidence="6">CN6</strain>
    </source>
</reference>
<sequence length="258" mass="27173">MAELRAGVEAGLLGSVVPAAAVAVETFTDDLEAVLFPAEEALLARAVEKRRREFTTGRVCARRALTRLGVAPGPLLPGPQREPLWPAGIVGSITHTDGYRAAVVAWDRDLVSVGIDAEPNGPTPEGVFERVSLPSERAWADAAARRAPEVHWDRLLFCAKESVYKTWFPLARRWLGFEEAEITLTDDGTAGAPGTTAGVPGTSADAARAGTARTGGFSARLLVPGPTLPDGTRLTTLAGRFVVDRGLIVTAITLGEAA</sequence>
<dbReference type="InterPro" id="IPR041354">
    <property type="entry name" value="4PPT_N"/>
</dbReference>
<dbReference type="Pfam" id="PF01648">
    <property type="entry name" value="ACPS"/>
    <property type="match status" value="1"/>
</dbReference>
<gene>
    <name evidence="6" type="ORF">I7412_05800</name>
</gene>
<evidence type="ECO:0000313" key="7">
    <source>
        <dbReference type="Proteomes" id="UP000604475"/>
    </source>
</evidence>
<dbReference type="Pfam" id="PF17837">
    <property type="entry name" value="4PPT_N"/>
    <property type="match status" value="1"/>
</dbReference>
<dbReference type="PANTHER" id="PTHR38096">
    <property type="entry name" value="ENTEROBACTIN SYNTHASE COMPONENT D"/>
    <property type="match status" value="1"/>
</dbReference>
<accession>A0A937R6M3</accession>
<dbReference type="Proteomes" id="UP000604475">
    <property type="component" value="Unassembled WGS sequence"/>
</dbReference>
<feature type="binding site" evidence="3">
    <location>
        <position position="118"/>
    </location>
    <ligand>
        <name>Mg(2+)</name>
        <dbReference type="ChEBI" id="CHEBI:18420"/>
    </ligand>
</feature>
<comment type="cofactor">
    <cofactor evidence="3">
        <name>Mg(2+)</name>
        <dbReference type="ChEBI" id="CHEBI:18420"/>
    </cofactor>
</comment>
<evidence type="ECO:0000313" key="6">
    <source>
        <dbReference type="EMBL" id="MBL7626688.1"/>
    </source>
</evidence>
<organism evidence="6 7">
    <name type="scientific">Frankia nepalensis</name>
    <dbReference type="NCBI Taxonomy" id="1836974"/>
    <lineage>
        <taxon>Bacteria</taxon>
        <taxon>Bacillati</taxon>
        <taxon>Actinomycetota</taxon>
        <taxon>Actinomycetes</taxon>
        <taxon>Frankiales</taxon>
        <taxon>Frankiaceae</taxon>
        <taxon>Frankia</taxon>
    </lineage>
</organism>
<dbReference type="GO" id="GO:0009239">
    <property type="term" value="P:enterobactin biosynthetic process"/>
    <property type="evidence" value="ECO:0007669"/>
    <property type="project" value="InterPro"/>
</dbReference>
<dbReference type="AlphaFoldDB" id="A0A937R6M3"/>
<evidence type="ECO:0000259" key="4">
    <source>
        <dbReference type="Pfam" id="PF01648"/>
    </source>
</evidence>
<feature type="binding site" evidence="2">
    <location>
        <begin position="94"/>
        <end position="95"/>
    </location>
    <ligand>
        <name>CoA</name>
        <dbReference type="ChEBI" id="CHEBI:57287"/>
    </ligand>
</feature>
<dbReference type="SUPFAM" id="SSF56214">
    <property type="entry name" value="4'-phosphopantetheinyl transferase"/>
    <property type="match status" value="1"/>
</dbReference>
<feature type="domain" description="4'-phosphopantetheinyl transferase" evidence="4">
    <location>
        <begin position="112"/>
        <end position="189"/>
    </location>
</feature>
<feature type="binding site" evidence="2">
    <location>
        <position position="50"/>
    </location>
    <ligand>
        <name>CoA</name>
        <dbReference type="ChEBI" id="CHEBI:57287"/>
    </ligand>
</feature>
<feature type="binding site" evidence="2">
    <location>
        <position position="58"/>
    </location>
    <ligand>
        <name>CoA</name>
        <dbReference type="ChEBI" id="CHEBI:57287"/>
    </ligand>
</feature>
<feature type="domain" description="4'-phosphopantetheinyl transferase N-terminal" evidence="5">
    <location>
        <begin position="38"/>
        <end position="105"/>
    </location>
</feature>
<protein>
    <submittedName>
        <fullName evidence="6">4'-phosphopantetheinyl transferase superfamily protein</fullName>
    </submittedName>
</protein>
<feature type="binding site" evidence="2">
    <location>
        <position position="116"/>
    </location>
    <ligand>
        <name>CoA</name>
        <dbReference type="ChEBI" id="CHEBI:57287"/>
    </ligand>
</feature>
<keyword evidence="1 6" id="KW-0808">Transferase</keyword>
<dbReference type="InterPro" id="IPR037143">
    <property type="entry name" value="4-PPantetheinyl_Trfase_dom_sf"/>
</dbReference>
<keyword evidence="7" id="KW-1185">Reference proteome</keyword>
<dbReference type="InterPro" id="IPR008278">
    <property type="entry name" value="4-PPantetheinyl_Trfase_dom"/>
</dbReference>
<feature type="binding site" evidence="2">
    <location>
        <position position="175"/>
    </location>
    <ligand>
        <name>CoA</name>
        <dbReference type="ChEBI" id="CHEBI:57287"/>
    </ligand>
</feature>
<keyword evidence="3" id="KW-0460">Magnesium</keyword>
<dbReference type="PANTHER" id="PTHR38096:SF1">
    <property type="entry name" value="ENTEROBACTIN SYNTHASE COMPONENT D"/>
    <property type="match status" value="1"/>
</dbReference>
<proteinExistence type="predicted"/>
<dbReference type="GO" id="GO:0000287">
    <property type="term" value="F:magnesium ion binding"/>
    <property type="evidence" value="ECO:0007669"/>
    <property type="project" value="InterPro"/>
</dbReference>
<feature type="binding site" evidence="3">
    <location>
        <position position="117"/>
    </location>
    <ligand>
        <name>Mg(2+)</name>
        <dbReference type="ChEBI" id="CHEBI:18420"/>
    </ligand>
</feature>
<evidence type="ECO:0000256" key="1">
    <source>
        <dbReference type="ARBA" id="ARBA00022679"/>
    </source>
</evidence>
<keyword evidence="3" id="KW-0479">Metal-binding</keyword>
<dbReference type="GO" id="GO:0008897">
    <property type="term" value="F:holo-[acyl-carrier-protein] synthase activity"/>
    <property type="evidence" value="ECO:0007669"/>
    <property type="project" value="InterPro"/>
</dbReference>
<feature type="binding site" evidence="2">
    <location>
        <position position="165"/>
    </location>
    <ligand>
        <name>CoA</name>
        <dbReference type="ChEBI" id="CHEBI:57287"/>
    </ligand>
</feature>
<evidence type="ECO:0000259" key="5">
    <source>
        <dbReference type="Pfam" id="PF17837"/>
    </source>
</evidence>
<dbReference type="GO" id="GO:0005886">
    <property type="term" value="C:plasma membrane"/>
    <property type="evidence" value="ECO:0007669"/>
    <property type="project" value="TreeGrafter"/>
</dbReference>
<evidence type="ECO:0000256" key="3">
    <source>
        <dbReference type="PIRSR" id="PIRSR603542-2"/>
    </source>
</evidence>
<dbReference type="InterPro" id="IPR003542">
    <property type="entry name" value="Enbac_synth_compD-like"/>
</dbReference>
<evidence type="ECO:0000256" key="2">
    <source>
        <dbReference type="PIRSR" id="PIRSR603542-1"/>
    </source>
</evidence>
<dbReference type="Gene3D" id="3.90.470.20">
    <property type="entry name" value="4'-phosphopantetheinyl transferase domain"/>
    <property type="match status" value="1"/>
</dbReference>
<feature type="binding site" evidence="3">
    <location>
        <position position="116"/>
    </location>
    <ligand>
        <name>Mg(2+)</name>
        <dbReference type="ChEBI" id="CHEBI:18420"/>
    </ligand>
</feature>
<dbReference type="GO" id="GO:0009366">
    <property type="term" value="C:enterobactin synthetase complex"/>
    <property type="evidence" value="ECO:0007669"/>
    <property type="project" value="InterPro"/>
</dbReference>
<name>A0A937R6M3_9ACTN</name>
<dbReference type="EMBL" id="JAEACQ010000146">
    <property type="protein sequence ID" value="MBL7626688.1"/>
    <property type="molecule type" value="Genomic_DNA"/>
</dbReference>
<feature type="binding site" evidence="2">
    <location>
        <position position="161"/>
    </location>
    <ligand>
        <name>CoA</name>
        <dbReference type="ChEBI" id="CHEBI:57287"/>
    </ligand>
</feature>